<sequence>MLILANDQIINNIVGNTSLWYSDPLLIFILTIIGIIISTLGSWFSFEAYQAAIKAGHIVKIQDILIEVTELTEKCNLKLNLTFEQASELLHLLSSKNNRVITIFSELISKSDANLIVELNNAFENARGKLDSLNPVINPGLQNQTIDGLVYYTMESEFSKIGQTLNKLKAVLEKNSAPGGSK</sequence>
<keyword evidence="1" id="KW-1133">Transmembrane helix</keyword>
<accession>A0ABM7UM97</accession>
<keyword evidence="1" id="KW-0472">Membrane</keyword>
<gene>
    <name evidence="2" type="ORF">LPTSP3_g31060</name>
</gene>
<evidence type="ECO:0000256" key="1">
    <source>
        <dbReference type="SAM" id="Phobius"/>
    </source>
</evidence>
<keyword evidence="1" id="KW-0812">Transmembrane</keyword>
<reference evidence="2 3" key="1">
    <citation type="submission" date="2021-08" db="EMBL/GenBank/DDBJ databases">
        <title>Complete genome sequence of Leptospira kobayashii strain E30.</title>
        <authorList>
            <person name="Nakao R."/>
            <person name="Nakamura S."/>
            <person name="Masuzawa T."/>
            <person name="Koizumi N."/>
        </authorList>
    </citation>
    <scope>NUCLEOTIDE SEQUENCE [LARGE SCALE GENOMIC DNA]</scope>
    <source>
        <strain evidence="2 3">E30</strain>
    </source>
</reference>
<keyword evidence="3" id="KW-1185">Reference proteome</keyword>
<feature type="transmembrane region" description="Helical" evidence="1">
    <location>
        <begin position="25"/>
        <end position="46"/>
    </location>
</feature>
<dbReference type="RefSeq" id="WP_109020920.1">
    <property type="nucleotide sequence ID" value="NZ_AP025028.1"/>
</dbReference>
<dbReference type="EMBL" id="AP025028">
    <property type="protein sequence ID" value="BDA80176.1"/>
    <property type="molecule type" value="Genomic_DNA"/>
</dbReference>
<proteinExistence type="predicted"/>
<protein>
    <submittedName>
        <fullName evidence="2">Uncharacterized protein</fullName>
    </submittedName>
</protein>
<evidence type="ECO:0000313" key="2">
    <source>
        <dbReference type="EMBL" id="BDA80176.1"/>
    </source>
</evidence>
<dbReference type="Proteomes" id="UP000245263">
    <property type="component" value="Chromosome 1"/>
</dbReference>
<organism evidence="2 3">
    <name type="scientific">Leptospira kobayashii</name>
    <dbReference type="NCBI Taxonomy" id="1917830"/>
    <lineage>
        <taxon>Bacteria</taxon>
        <taxon>Pseudomonadati</taxon>
        <taxon>Spirochaetota</taxon>
        <taxon>Spirochaetia</taxon>
        <taxon>Leptospirales</taxon>
        <taxon>Leptospiraceae</taxon>
        <taxon>Leptospira</taxon>
    </lineage>
</organism>
<name>A0ABM7UM97_9LEPT</name>
<evidence type="ECO:0000313" key="3">
    <source>
        <dbReference type="Proteomes" id="UP000245263"/>
    </source>
</evidence>